<dbReference type="AlphaFoldDB" id="A0A858ZUR1"/>
<dbReference type="RefSeq" id="WP_013519112.1">
    <property type="nucleotide sequence ID" value="NZ_CP051298.1"/>
</dbReference>
<accession>A0A858ZUR1</accession>
<sequence>MQRRILIAGLMATAAFAHAQPPAPFPAKPIRVIIPSTPGGGTDFIGRNLATHLAEAKGWVMVPDNRPGAGTALGLAELARAAPTGYDIVIGQSDNVSLIPLLMKTSYDPIKDLQPVSLLATTPMVLLVTADSPYKTLAQLIDAARKEPGKISYGTSGTGGSVHISVEMLQAAAGFKMQHVPYKGSSPALADLMGGHLQVAGASISSATNLIQSGKVRALAVTSAARNASLPDVPTVAESGYKDYSFVTYYGVFAPAGTPADVVKTLNDAVVQVMARPDVRAAYAKQGLEASSTTPQEFSRLIEKDIAKAKATIQAAHIQVQ</sequence>
<keyword evidence="2" id="KW-0732">Signal</keyword>
<dbReference type="InterPro" id="IPR042100">
    <property type="entry name" value="Bug_dom1"/>
</dbReference>
<dbReference type="Gene3D" id="3.40.190.10">
    <property type="entry name" value="Periplasmic binding protein-like II"/>
    <property type="match status" value="1"/>
</dbReference>
<name>A0A858ZUR1_9BURK</name>
<dbReference type="InterPro" id="IPR005064">
    <property type="entry name" value="BUG"/>
</dbReference>
<dbReference type="PIRSF" id="PIRSF017082">
    <property type="entry name" value="YflP"/>
    <property type="match status" value="1"/>
</dbReference>
<dbReference type="SUPFAM" id="SSF53850">
    <property type="entry name" value="Periplasmic binding protein-like II"/>
    <property type="match status" value="1"/>
</dbReference>
<dbReference type="PANTHER" id="PTHR42928:SF5">
    <property type="entry name" value="BLR1237 PROTEIN"/>
    <property type="match status" value="1"/>
</dbReference>
<evidence type="ECO:0000313" key="3">
    <source>
        <dbReference type="EMBL" id="QKD44191.1"/>
    </source>
</evidence>
<feature type="chain" id="PRO_5032525562" evidence="2">
    <location>
        <begin position="20"/>
        <end position="321"/>
    </location>
</feature>
<dbReference type="Proteomes" id="UP000500755">
    <property type="component" value="Chromosome"/>
</dbReference>
<comment type="similarity">
    <text evidence="1">Belongs to the UPF0065 (bug) family.</text>
</comment>
<proteinExistence type="inferred from homology"/>
<evidence type="ECO:0000256" key="1">
    <source>
        <dbReference type="ARBA" id="ARBA00006987"/>
    </source>
</evidence>
<evidence type="ECO:0000313" key="4">
    <source>
        <dbReference type="Proteomes" id="UP000500755"/>
    </source>
</evidence>
<dbReference type="CDD" id="cd07012">
    <property type="entry name" value="PBP2_Bug_TTT"/>
    <property type="match status" value="1"/>
</dbReference>
<dbReference type="Gene3D" id="3.40.190.150">
    <property type="entry name" value="Bordetella uptake gene, domain 1"/>
    <property type="match status" value="1"/>
</dbReference>
<gene>
    <name evidence="3" type="ORF">HF896_11410</name>
</gene>
<evidence type="ECO:0000256" key="2">
    <source>
        <dbReference type="SAM" id="SignalP"/>
    </source>
</evidence>
<dbReference type="Pfam" id="PF03401">
    <property type="entry name" value="TctC"/>
    <property type="match status" value="1"/>
</dbReference>
<protein>
    <submittedName>
        <fullName evidence="3">Tripartite tricarboxylate transporter substrate binding protein</fullName>
    </submittedName>
</protein>
<organism evidence="3 4">
    <name type="scientific">Alicycliphilus denitrificans</name>
    <dbReference type="NCBI Taxonomy" id="179636"/>
    <lineage>
        <taxon>Bacteria</taxon>
        <taxon>Pseudomonadati</taxon>
        <taxon>Pseudomonadota</taxon>
        <taxon>Betaproteobacteria</taxon>
        <taxon>Burkholderiales</taxon>
        <taxon>Comamonadaceae</taxon>
        <taxon>Alicycliphilus</taxon>
    </lineage>
</organism>
<dbReference type="PANTHER" id="PTHR42928">
    <property type="entry name" value="TRICARBOXYLATE-BINDING PROTEIN"/>
    <property type="match status" value="1"/>
</dbReference>
<reference evidence="3 4" key="1">
    <citation type="submission" date="2020-05" db="EMBL/GenBank/DDBJ databases">
        <title>Complete genome sequence of Alicycliphilus denitrificans DP3.</title>
        <authorList>
            <person name="Chen X."/>
        </authorList>
    </citation>
    <scope>NUCLEOTIDE SEQUENCE [LARGE SCALE GENOMIC DNA]</scope>
    <source>
        <strain evidence="3 4">DP3</strain>
    </source>
</reference>
<feature type="signal peptide" evidence="2">
    <location>
        <begin position="1"/>
        <end position="19"/>
    </location>
</feature>
<dbReference type="EMBL" id="CP051298">
    <property type="protein sequence ID" value="QKD44191.1"/>
    <property type="molecule type" value="Genomic_DNA"/>
</dbReference>